<dbReference type="AlphaFoldDB" id="K9ZPT7"/>
<dbReference type="EMBL" id="CP003659">
    <property type="protein sequence ID" value="AFZ60365.1"/>
    <property type="molecule type" value="Genomic_DNA"/>
</dbReference>
<name>K9ZPT7_ANACC</name>
<protein>
    <submittedName>
        <fullName evidence="1">Uncharacterized protein</fullName>
    </submittedName>
</protein>
<proteinExistence type="predicted"/>
<accession>K9ZPT7</accession>
<evidence type="ECO:0000313" key="2">
    <source>
        <dbReference type="Proteomes" id="UP000010474"/>
    </source>
</evidence>
<dbReference type="KEGG" id="acy:Anacy_5025"/>
<evidence type="ECO:0000313" key="1">
    <source>
        <dbReference type="EMBL" id="AFZ60365.1"/>
    </source>
</evidence>
<sequence>MKDPSPSFREILKSAGSVIKKEGFSLLIKHFDNLSCKQLQLGIY</sequence>
<dbReference type="HOGENOM" id="CLU_3211605_0_0_3"/>
<organism evidence="1 2">
    <name type="scientific">Anabaena cylindrica (strain ATCC 27899 / PCC 7122)</name>
    <dbReference type="NCBI Taxonomy" id="272123"/>
    <lineage>
        <taxon>Bacteria</taxon>
        <taxon>Bacillati</taxon>
        <taxon>Cyanobacteriota</taxon>
        <taxon>Cyanophyceae</taxon>
        <taxon>Nostocales</taxon>
        <taxon>Nostocaceae</taxon>
        <taxon>Anabaena</taxon>
    </lineage>
</organism>
<dbReference type="Proteomes" id="UP000010474">
    <property type="component" value="Chromosome"/>
</dbReference>
<keyword evidence="2" id="KW-1185">Reference proteome</keyword>
<gene>
    <name evidence="1" type="ordered locus">Anacy_5025</name>
</gene>
<reference evidence="2" key="1">
    <citation type="journal article" date="2013" name="Proc. Natl. Acad. Sci. U.S.A.">
        <title>Improving the coverage of the cyanobacterial phylum using diversity-driven genome sequencing.</title>
        <authorList>
            <person name="Shih P.M."/>
            <person name="Wu D."/>
            <person name="Latifi A."/>
            <person name="Axen S.D."/>
            <person name="Fewer D.P."/>
            <person name="Talla E."/>
            <person name="Calteau A."/>
            <person name="Cai F."/>
            <person name="Tandeau de Marsac N."/>
            <person name="Rippka R."/>
            <person name="Herdman M."/>
            <person name="Sivonen K."/>
            <person name="Coursin T."/>
            <person name="Laurent T."/>
            <person name="Goodwin L."/>
            <person name="Nolan M."/>
            <person name="Davenport K.W."/>
            <person name="Han C.S."/>
            <person name="Rubin E.M."/>
            <person name="Eisen J.A."/>
            <person name="Woyke T."/>
            <person name="Gugger M."/>
            <person name="Kerfeld C.A."/>
        </authorList>
    </citation>
    <scope>NUCLEOTIDE SEQUENCE [LARGE SCALE GENOMIC DNA]</scope>
    <source>
        <strain evidence="2">ATCC 27899 / PCC 7122</strain>
    </source>
</reference>